<reference evidence="3" key="1">
    <citation type="journal article" date="2019" name="Int. J. Syst. Evol. Microbiol.">
        <title>The Global Catalogue of Microorganisms (GCM) 10K type strain sequencing project: providing services to taxonomists for standard genome sequencing and annotation.</title>
        <authorList>
            <consortium name="The Broad Institute Genomics Platform"/>
            <consortium name="The Broad Institute Genome Sequencing Center for Infectious Disease"/>
            <person name="Wu L."/>
            <person name="Ma J."/>
        </authorList>
    </citation>
    <scope>NUCLEOTIDE SEQUENCE [LARGE SCALE GENOMIC DNA]</scope>
    <source>
        <strain evidence="3">JCM 17738</strain>
    </source>
</reference>
<feature type="transmembrane region" description="Helical" evidence="1">
    <location>
        <begin position="200"/>
        <end position="219"/>
    </location>
</feature>
<dbReference type="InterPro" id="IPR023393">
    <property type="entry name" value="START-like_dom_sf"/>
</dbReference>
<dbReference type="EMBL" id="BAABFX010000023">
    <property type="protein sequence ID" value="GAA4394098.1"/>
    <property type="molecule type" value="Genomic_DNA"/>
</dbReference>
<evidence type="ECO:0000313" key="2">
    <source>
        <dbReference type="EMBL" id="GAA4394098.1"/>
    </source>
</evidence>
<dbReference type="RefSeq" id="WP_159903670.1">
    <property type="nucleotide sequence ID" value="NZ_BAABFX010000023.1"/>
</dbReference>
<dbReference type="PANTHER" id="PTHR38588:SF1">
    <property type="entry name" value="BLL0334 PROTEIN"/>
    <property type="match status" value="1"/>
</dbReference>
<dbReference type="CDD" id="cd05018">
    <property type="entry name" value="CoxG"/>
    <property type="match status" value="1"/>
</dbReference>
<keyword evidence="1" id="KW-0472">Membrane</keyword>
<organism evidence="2 3">
    <name type="scientific">Ornithinibacter aureus</name>
    <dbReference type="NCBI Taxonomy" id="622664"/>
    <lineage>
        <taxon>Bacteria</taxon>
        <taxon>Bacillati</taxon>
        <taxon>Actinomycetota</taxon>
        <taxon>Actinomycetes</taxon>
        <taxon>Micrococcales</taxon>
        <taxon>Intrasporangiaceae</taxon>
        <taxon>Ornithinibacter</taxon>
    </lineage>
</organism>
<accession>A0ABP8JPK4</accession>
<dbReference type="InterPro" id="IPR010419">
    <property type="entry name" value="CO_DH_gsu"/>
</dbReference>
<keyword evidence="3" id="KW-1185">Reference proteome</keyword>
<evidence type="ECO:0000256" key="1">
    <source>
        <dbReference type="SAM" id="Phobius"/>
    </source>
</evidence>
<protein>
    <recommendedName>
        <fullName evidence="4">Carbon monoxide dehydrogenase</fullName>
    </recommendedName>
</protein>
<evidence type="ECO:0008006" key="4">
    <source>
        <dbReference type="Google" id="ProtNLM"/>
    </source>
</evidence>
<dbReference type="Pfam" id="PF06240">
    <property type="entry name" value="COXG"/>
    <property type="match status" value="1"/>
</dbReference>
<dbReference type="Proteomes" id="UP001500390">
    <property type="component" value="Unassembled WGS sequence"/>
</dbReference>
<gene>
    <name evidence="2" type="ORF">GCM10023153_14770</name>
</gene>
<dbReference type="Gene3D" id="3.30.530.20">
    <property type="match status" value="1"/>
</dbReference>
<keyword evidence="1" id="KW-0812">Transmembrane</keyword>
<dbReference type="PANTHER" id="PTHR38588">
    <property type="entry name" value="BLL0334 PROTEIN"/>
    <property type="match status" value="1"/>
</dbReference>
<sequence length="225" mass="22034">MKISGGSTLDAPVEQVWEAIQDPAVLARCIPGCEALRTVGEDRYAMSVTAGVAAIKGTYAGEVSLHDKVAPSSLRLKATGAGAPGTIDATVMVHFAPSAGGGTDLTYDADASVGGAIGGVGQRMLAGVTKKMAGQFFTALDQDIAGVLVPAEATTALGAPVAGGAPTASGVSAAAEGVFPGRQATANANASISMDSATTFGAGALVGGLLVAIGVLIGSRLGRRH</sequence>
<comment type="caution">
    <text evidence="2">The sequence shown here is derived from an EMBL/GenBank/DDBJ whole genome shotgun (WGS) entry which is preliminary data.</text>
</comment>
<proteinExistence type="predicted"/>
<keyword evidence="1" id="KW-1133">Transmembrane helix</keyword>
<name>A0ABP8JPK4_9MICO</name>
<evidence type="ECO:0000313" key="3">
    <source>
        <dbReference type="Proteomes" id="UP001500390"/>
    </source>
</evidence>
<dbReference type="SUPFAM" id="SSF55961">
    <property type="entry name" value="Bet v1-like"/>
    <property type="match status" value="1"/>
</dbReference>